<feature type="domain" description="ABC transmembrane type-1" evidence="11">
    <location>
        <begin position="77"/>
        <end position="268"/>
    </location>
</feature>
<sequence length="283" mass="31386">MFPTAIQKAPPAVAWGYRISLPIALIIWLLPLAAVMLTSMRSLSDITQGNYWGLPTEWQILENYTTVFTATPMGLYLMNSVIVTLPTVAITVAISAMAGFALAKYNFPGSVLLFAMFIAGNFIPFQILMIPVRDLMVQLGMYDTYWSLILFHIAFQTGFCTLFMRNFIQALPHELIEAARVEGATEIEVFWHVVMPLVRPACAALAVLVFTFIWNDYFWALVLVQSDEVRPVTVGLAALRGQWVASWQLISAGSLVAALPPVIMFFAMQRHFIAGLTLGATKG</sequence>
<evidence type="ECO:0000259" key="11">
    <source>
        <dbReference type="PROSITE" id="PS50928"/>
    </source>
</evidence>
<feature type="transmembrane region" description="Helical" evidence="9">
    <location>
        <begin position="144"/>
        <end position="168"/>
    </location>
</feature>
<evidence type="ECO:0000256" key="2">
    <source>
        <dbReference type="ARBA" id="ARBA00011557"/>
    </source>
</evidence>
<feature type="transmembrane region" description="Helical" evidence="9">
    <location>
        <begin position="81"/>
        <end position="103"/>
    </location>
</feature>
<comment type="caution">
    <text evidence="12">The sequence shown here is derived from an EMBL/GenBank/DDBJ whole genome shotgun (WGS) entry which is preliminary data.</text>
</comment>
<keyword evidence="5 10" id="KW-1003">Cell membrane</keyword>
<dbReference type="EMBL" id="JAAQPH010000003">
    <property type="protein sequence ID" value="NIA67963.1"/>
    <property type="molecule type" value="Genomic_DNA"/>
</dbReference>
<evidence type="ECO:0000256" key="9">
    <source>
        <dbReference type="RuleBase" id="RU363032"/>
    </source>
</evidence>
<keyword evidence="13" id="KW-1185">Reference proteome</keyword>
<dbReference type="PANTHER" id="PTHR43744">
    <property type="entry name" value="ABC TRANSPORTER PERMEASE PROTEIN MG189-RELATED-RELATED"/>
    <property type="match status" value="1"/>
</dbReference>
<keyword evidence="7 9" id="KW-1133">Transmembrane helix</keyword>
<dbReference type="CDD" id="cd06261">
    <property type="entry name" value="TM_PBP2"/>
    <property type="match status" value="1"/>
</dbReference>
<comment type="subcellular location">
    <subcellularLocation>
        <location evidence="10">Cell inner membrane</location>
        <topology evidence="10">Multi-pass membrane protein</topology>
    </subcellularLocation>
    <subcellularLocation>
        <location evidence="1 9">Cell membrane</location>
        <topology evidence="1 9">Multi-pass membrane protein</topology>
    </subcellularLocation>
</comment>
<keyword evidence="8 9" id="KW-0472">Membrane</keyword>
<evidence type="ECO:0000256" key="6">
    <source>
        <dbReference type="ARBA" id="ARBA00022692"/>
    </source>
</evidence>
<feature type="transmembrane region" description="Helical" evidence="9">
    <location>
        <begin position="245"/>
        <end position="267"/>
    </location>
</feature>
<proteinExistence type="inferred from homology"/>
<comment type="subunit">
    <text evidence="2 10">The complex is composed of two ATP-binding proteins (UgpC), two transmembrane proteins (UgpA and UgpE) and a solute-binding protein (UgpB).</text>
</comment>
<dbReference type="Pfam" id="PF00528">
    <property type="entry name" value="BPD_transp_1"/>
    <property type="match status" value="1"/>
</dbReference>
<evidence type="ECO:0000256" key="1">
    <source>
        <dbReference type="ARBA" id="ARBA00004651"/>
    </source>
</evidence>
<dbReference type="SUPFAM" id="SSF161098">
    <property type="entry name" value="MetI-like"/>
    <property type="match status" value="1"/>
</dbReference>
<evidence type="ECO:0000256" key="8">
    <source>
        <dbReference type="ARBA" id="ARBA00023136"/>
    </source>
</evidence>
<dbReference type="PROSITE" id="PS50928">
    <property type="entry name" value="ABC_TM1"/>
    <property type="match status" value="1"/>
</dbReference>
<name>A0A967CAX3_9PROT</name>
<evidence type="ECO:0000313" key="13">
    <source>
        <dbReference type="Proteomes" id="UP000761264"/>
    </source>
</evidence>
<dbReference type="InterPro" id="IPR035906">
    <property type="entry name" value="MetI-like_sf"/>
</dbReference>
<dbReference type="RefSeq" id="WP_167222048.1">
    <property type="nucleotide sequence ID" value="NZ_JAAQPH010000003.1"/>
</dbReference>
<evidence type="ECO:0000256" key="4">
    <source>
        <dbReference type="ARBA" id="ARBA00022448"/>
    </source>
</evidence>
<comment type="similarity">
    <text evidence="9">Belongs to the binding-protein-dependent transport system permease family.</text>
</comment>
<dbReference type="InterPro" id="IPR000515">
    <property type="entry name" value="MetI-like"/>
</dbReference>
<evidence type="ECO:0000256" key="7">
    <source>
        <dbReference type="ARBA" id="ARBA00022989"/>
    </source>
</evidence>
<evidence type="ECO:0000256" key="5">
    <source>
        <dbReference type="ARBA" id="ARBA00022475"/>
    </source>
</evidence>
<comment type="function">
    <text evidence="10">Part of the ABC transporter complex UgpBAEC involved in sn-glycerol-3-phosphate (G3P) import. Probably responsible for the translocation of the substrate across the membrane.</text>
</comment>
<dbReference type="AlphaFoldDB" id="A0A967CAX3"/>
<reference evidence="12" key="1">
    <citation type="submission" date="2020-03" db="EMBL/GenBank/DDBJ databases">
        <title>Genome of Pelagibius litoralis DSM 21314T.</title>
        <authorList>
            <person name="Wang G."/>
        </authorList>
    </citation>
    <scope>NUCLEOTIDE SEQUENCE</scope>
    <source>
        <strain evidence="12">DSM 21314</strain>
    </source>
</reference>
<keyword evidence="10" id="KW-0997">Cell inner membrane</keyword>
<evidence type="ECO:0000256" key="10">
    <source>
        <dbReference type="RuleBase" id="RU363056"/>
    </source>
</evidence>
<dbReference type="GO" id="GO:0005886">
    <property type="term" value="C:plasma membrane"/>
    <property type="evidence" value="ECO:0007669"/>
    <property type="project" value="UniProtKB-SubCell"/>
</dbReference>
<dbReference type="Proteomes" id="UP000761264">
    <property type="component" value="Unassembled WGS sequence"/>
</dbReference>
<dbReference type="PANTHER" id="PTHR43744:SF8">
    <property type="entry name" value="SN-GLYCEROL-3-PHOSPHATE TRANSPORT SYSTEM PERMEASE PROTEIN UGPE"/>
    <property type="match status" value="1"/>
</dbReference>
<gene>
    <name evidence="10" type="primary">ugpE</name>
    <name evidence="12" type="ORF">HBA54_05100</name>
</gene>
<feature type="transmembrane region" description="Helical" evidence="9">
    <location>
        <begin position="110"/>
        <end position="132"/>
    </location>
</feature>
<dbReference type="GO" id="GO:0055085">
    <property type="term" value="P:transmembrane transport"/>
    <property type="evidence" value="ECO:0007669"/>
    <property type="project" value="InterPro"/>
</dbReference>
<feature type="transmembrane region" description="Helical" evidence="9">
    <location>
        <begin position="12"/>
        <end position="37"/>
    </location>
</feature>
<accession>A0A967CAX3</accession>
<feature type="transmembrane region" description="Helical" evidence="9">
    <location>
        <begin position="189"/>
        <end position="214"/>
    </location>
</feature>
<protein>
    <recommendedName>
        <fullName evidence="3 10">sn-glycerol-3-phosphate transport system permease protein UgpE</fullName>
    </recommendedName>
</protein>
<organism evidence="12 13">
    <name type="scientific">Pelagibius litoralis</name>
    <dbReference type="NCBI Taxonomy" id="374515"/>
    <lineage>
        <taxon>Bacteria</taxon>
        <taxon>Pseudomonadati</taxon>
        <taxon>Pseudomonadota</taxon>
        <taxon>Alphaproteobacteria</taxon>
        <taxon>Rhodospirillales</taxon>
        <taxon>Rhodovibrionaceae</taxon>
        <taxon>Pelagibius</taxon>
    </lineage>
</organism>
<evidence type="ECO:0000313" key="12">
    <source>
        <dbReference type="EMBL" id="NIA67963.1"/>
    </source>
</evidence>
<keyword evidence="4 9" id="KW-0813">Transport</keyword>
<dbReference type="Gene3D" id="1.10.3720.10">
    <property type="entry name" value="MetI-like"/>
    <property type="match status" value="1"/>
</dbReference>
<evidence type="ECO:0000256" key="3">
    <source>
        <dbReference type="ARBA" id="ARBA00020515"/>
    </source>
</evidence>
<keyword evidence="6 9" id="KW-0812">Transmembrane</keyword>